<name>A0A0F9RGU3_9ZZZZ</name>
<reference evidence="1" key="1">
    <citation type="journal article" date="2015" name="Nature">
        <title>Complex archaea that bridge the gap between prokaryotes and eukaryotes.</title>
        <authorList>
            <person name="Spang A."/>
            <person name="Saw J.H."/>
            <person name="Jorgensen S.L."/>
            <person name="Zaremba-Niedzwiedzka K."/>
            <person name="Martijn J."/>
            <person name="Lind A.E."/>
            <person name="van Eijk R."/>
            <person name="Schleper C."/>
            <person name="Guy L."/>
            <person name="Ettema T.J."/>
        </authorList>
    </citation>
    <scope>NUCLEOTIDE SEQUENCE</scope>
</reference>
<evidence type="ECO:0000313" key="1">
    <source>
        <dbReference type="EMBL" id="KKN55725.1"/>
    </source>
</evidence>
<gene>
    <name evidence="1" type="ORF">LCGC14_0579350</name>
</gene>
<comment type="caution">
    <text evidence="1">The sequence shown here is derived from an EMBL/GenBank/DDBJ whole genome shotgun (WGS) entry which is preliminary data.</text>
</comment>
<dbReference type="AlphaFoldDB" id="A0A0F9RGU3"/>
<proteinExistence type="predicted"/>
<organism evidence="1">
    <name type="scientific">marine sediment metagenome</name>
    <dbReference type="NCBI Taxonomy" id="412755"/>
    <lineage>
        <taxon>unclassified sequences</taxon>
        <taxon>metagenomes</taxon>
        <taxon>ecological metagenomes</taxon>
    </lineage>
</organism>
<evidence type="ECO:0008006" key="2">
    <source>
        <dbReference type="Google" id="ProtNLM"/>
    </source>
</evidence>
<dbReference type="EMBL" id="LAZR01000874">
    <property type="protein sequence ID" value="KKN55725.1"/>
    <property type="molecule type" value="Genomic_DNA"/>
</dbReference>
<accession>A0A0F9RGU3</accession>
<protein>
    <recommendedName>
        <fullName evidence="2">Peptidoglycan-binding protein LysM</fullName>
    </recommendedName>
</protein>
<sequence length="182" mass="21176">MIKMTILTIITIFLFSSITPTQSVIKMVSEEKIKNDYKLFVDAIGWRESGKEKYKAYNKYGYRGKYQFGRAALKDIGIKVKWKEFRNDTALQEYAMCEYLLLNRNRLSRYIDKYEGKFIKGIRITECGIIAGAHLGGAVGVKRFLYSNGRKDRRDANGTKISDYIRDFGNYQVSWNKIITNE</sequence>